<keyword evidence="3" id="KW-0325">Glycoprotein</keyword>
<keyword evidence="6" id="KW-1185">Reference proteome</keyword>
<evidence type="ECO:0000313" key="5">
    <source>
        <dbReference type="EMBL" id="TDB59130.1"/>
    </source>
</evidence>
<gene>
    <name evidence="5" type="ORF">EZE20_22635</name>
</gene>
<dbReference type="PANTHER" id="PTHR36220">
    <property type="entry name" value="UNNAMED PRODUCT"/>
    <property type="match status" value="1"/>
</dbReference>
<feature type="chain" id="PRO_5020274419" description="Integrin" evidence="4">
    <location>
        <begin position="21"/>
        <end position="475"/>
    </location>
</feature>
<dbReference type="OrthoDB" id="964745at2"/>
<dbReference type="EMBL" id="SMJU01000021">
    <property type="protein sequence ID" value="TDB59130.1"/>
    <property type="molecule type" value="Genomic_DNA"/>
</dbReference>
<comment type="caution">
    <text evidence="5">The sequence shown here is derived from an EMBL/GenBank/DDBJ whole genome shotgun (WGS) entry which is preliminary data.</text>
</comment>
<accession>A0A4R4JWE9</accession>
<dbReference type="SMART" id="SM00191">
    <property type="entry name" value="Int_alpha"/>
    <property type="match status" value="5"/>
</dbReference>
<dbReference type="InterPro" id="IPR028994">
    <property type="entry name" value="Integrin_alpha_N"/>
</dbReference>
<protein>
    <recommendedName>
        <fullName evidence="7">Integrin</fullName>
    </recommendedName>
</protein>
<organism evidence="5 6">
    <name type="scientific">Arundinibacter roseus</name>
    <dbReference type="NCBI Taxonomy" id="2070510"/>
    <lineage>
        <taxon>Bacteria</taxon>
        <taxon>Pseudomonadati</taxon>
        <taxon>Bacteroidota</taxon>
        <taxon>Cytophagia</taxon>
        <taxon>Cytophagales</taxon>
        <taxon>Spirosomataceae</taxon>
        <taxon>Arundinibacter</taxon>
    </lineage>
</organism>
<evidence type="ECO:0000313" key="6">
    <source>
        <dbReference type="Proteomes" id="UP000295706"/>
    </source>
</evidence>
<dbReference type="AlphaFoldDB" id="A0A4R4JWE9"/>
<evidence type="ECO:0000256" key="3">
    <source>
        <dbReference type="ARBA" id="ARBA00023180"/>
    </source>
</evidence>
<dbReference type="RefSeq" id="WP_132122060.1">
    <property type="nucleotide sequence ID" value="NZ_SMJU01000021.1"/>
</dbReference>
<proteinExistence type="predicted"/>
<dbReference type="InterPro" id="IPR013519">
    <property type="entry name" value="Int_alpha_beta-p"/>
</dbReference>
<dbReference type="Proteomes" id="UP000295706">
    <property type="component" value="Unassembled WGS sequence"/>
</dbReference>
<keyword evidence="1 4" id="KW-0732">Signal</keyword>
<dbReference type="Gene3D" id="2.130.10.130">
    <property type="entry name" value="Integrin alpha, N-terminal"/>
    <property type="match status" value="4"/>
</dbReference>
<evidence type="ECO:0000256" key="4">
    <source>
        <dbReference type="SAM" id="SignalP"/>
    </source>
</evidence>
<evidence type="ECO:0000256" key="2">
    <source>
        <dbReference type="ARBA" id="ARBA00022737"/>
    </source>
</evidence>
<dbReference type="SUPFAM" id="SSF69318">
    <property type="entry name" value="Integrin alpha N-terminal domain"/>
    <property type="match status" value="1"/>
</dbReference>
<feature type="signal peptide" evidence="4">
    <location>
        <begin position="1"/>
        <end position="20"/>
    </location>
</feature>
<dbReference type="SUPFAM" id="SSF50965">
    <property type="entry name" value="Galactose oxidase, central domain"/>
    <property type="match status" value="1"/>
</dbReference>
<evidence type="ECO:0008006" key="7">
    <source>
        <dbReference type="Google" id="ProtNLM"/>
    </source>
</evidence>
<evidence type="ECO:0000256" key="1">
    <source>
        <dbReference type="ARBA" id="ARBA00022729"/>
    </source>
</evidence>
<dbReference type="InterPro" id="IPR013517">
    <property type="entry name" value="FG-GAP"/>
</dbReference>
<sequence>MKIFVYFLTITSLFFNSARAQLGMGGTPHPSAALDVQATDKAFYPPRLTTAQRKAIANPQAGAFVYDLDQHTFFFFDGANWVPLASTTSSNLAPIDRLASDGIIRDYFGQSVSISENYALVGAFADDVVSNQDQGSAYVFARSGSSWTQQAKLFATDGAVSDQFGTSVSNSGDFVLVGSPLANVGGNPDRGAAYVFMRSGNSWNQLAKLTASDGAAYDRFGQSVAISGSYALVGSPADGIGTNLSQGSAYVFALAGLGWIQVTKLTASDGSANDFFGRNVAISGDYALVGSSADDIGANADQGSAYVFARSGGSWIQQAKLTAADGGPNDAFGRSVSLSGNYALIGAPGDIVGTNLGQGSAYVFVRSGSSWTQQAKLIAEDGAPNDQFGSSVAIFGDYALVGSHLDDVLDDVDKGSAYLYKREGADWVFVRKITDHASTNTYNGTSVGISNGRFIIGGPGFQTQKGKVAFGAVDN</sequence>
<name>A0A4R4JWE9_9BACT</name>
<keyword evidence="2" id="KW-0677">Repeat</keyword>
<dbReference type="PANTHER" id="PTHR36220:SF1">
    <property type="entry name" value="GAMMA TUBULIN COMPLEX COMPONENT C-TERMINAL DOMAIN-CONTAINING PROTEIN"/>
    <property type="match status" value="1"/>
</dbReference>
<reference evidence="5 6" key="1">
    <citation type="submission" date="2019-02" db="EMBL/GenBank/DDBJ databases">
        <title>Arundinibacter roseus gen. nov., sp. nov., a new member of the family Cytophagaceae.</title>
        <authorList>
            <person name="Szuroczki S."/>
            <person name="Khayer B."/>
            <person name="Sproer C."/>
            <person name="Toumi M."/>
            <person name="Szabo A."/>
            <person name="Felfoldi T."/>
            <person name="Schumann P."/>
            <person name="Toth E."/>
        </authorList>
    </citation>
    <scope>NUCLEOTIDE SEQUENCE [LARGE SCALE GENOMIC DNA]</scope>
    <source>
        <strain evidence="5 6">DMA-k-7a</strain>
    </source>
</reference>
<dbReference type="Pfam" id="PF14312">
    <property type="entry name" value="FG-GAP_2"/>
    <property type="match status" value="6"/>
</dbReference>
<dbReference type="InterPro" id="IPR011043">
    <property type="entry name" value="Gal_Oxase/kelch_b-propeller"/>
</dbReference>